<dbReference type="InterPro" id="IPR049704">
    <property type="entry name" value="Aminotrans_3_PPA_site"/>
</dbReference>
<evidence type="ECO:0000256" key="6">
    <source>
        <dbReference type="ARBA" id="ARBA00023244"/>
    </source>
</evidence>
<dbReference type="Gene3D" id="3.40.640.10">
    <property type="entry name" value="Type I PLP-dependent aspartate aminotransferase-like (Major domain)"/>
    <property type="match status" value="1"/>
</dbReference>
<dbReference type="SUPFAM" id="SSF53383">
    <property type="entry name" value="PLP-dependent transferases"/>
    <property type="match status" value="1"/>
</dbReference>
<dbReference type="EC" id="5.4.3.8" evidence="7"/>
<proteinExistence type="inferred from homology"/>
<comment type="cofactor">
    <cofactor evidence="1 7">
        <name>pyridoxal 5'-phosphate</name>
        <dbReference type="ChEBI" id="CHEBI:597326"/>
    </cofactor>
</comment>
<evidence type="ECO:0000256" key="2">
    <source>
        <dbReference type="ARBA" id="ARBA00004819"/>
    </source>
</evidence>
<dbReference type="Gene3D" id="3.90.1150.10">
    <property type="entry name" value="Aspartate Aminotransferase, domain 1"/>
    <property type="match status" value="1"/>
</dbReference>
<keyword evidence="4 7" id="KW-0663">Pyridoxal phosphate</keyword>
<comment type="similarity">
    <text evidence="3 7">Belongs to the class-III pyridoxal-phosphate-dependent aminotransferase family. HemL subfamily.</text>
</comment>
<dbReference type="EMBL" id="AP027080">
    <property type="protein sequence ID" value="BDU73994.1"/>
    <property type="molecule type" value="Genomic_DNA"/>
</dbReference>
<dbReference type="InterPro" id="IPR015422">
    <property type="entry name" value="PyrdxlP-dep_Trfase_small"/>
</dbReference>
<dbReference type="GO" id="GO:0005737">
    <property type="term" value="C:cytoplasm"/>
    <property type="evidence" value="ECO:0007669"/>
    <property type="project" value="UniProtKB-SubCell"/>
</dbReference>
<dbReference type="GO" id="GO:0042286">
    <property type="term" value="F:glutamate-1-semialdehyde 2,1-aminomutase activity"/>
    <property type="evidence" value="ECO:0007669"/>
    <property type="project" value="UniProtKB-UniRule"/>
</dbReference>
<dbReference type="CDD" id="cd00610">
    <property type="entry name" value="OAT_like"/>
    <property type="match status" value="1"/>
</dbReference>
<dbReference type="NCBIfam" id="NF000818">
    <property type="entry name" value="PRK00062.1"/>
    <property type="match status" value="1"/>
</dbReference>
<dbReference type="HAMAP" id="MF_00375">
    <property type="entry name" value="HemL_aminotrans_3"/>
    <property type="match status" value="1"/>
</dbReference>
<dbReference type="PROSITE" id="PS00600">
    <property type="entry name" value="AA_TRANSFER_CLASS_3"/>
    <property type="match status" value="1"/>
</dbReference>
<dbReference type="Pfam" id="PF00202">
    <property type="entry name" value="Aminotran_3"/>
    <property type="match status" value="1"/>
</dbReference>
<protein>
    <recommendedName>
        <fullName evidence="7">Glutamate-1-semialdehyde 2,1-aminomutase</fullName>
        <shortName evidence="7">GSA</shortName>
        <ecNumber evidence="7">5.4.3.8</ecNumber>
    </recommendedName>
    <alternativeName>
        <fullName evidence="7">Glutamate-1-semialdehyde aminotransferase</fullName>
        <shortName evidence="7">GSA-AT</shortName>
    </alternativeName>
</protein>
<evidence type="ECO:0000256" key="1">
    <source>
        <dbReference type="ARBA" id="ARBA00001933"/>
    </source>
</evidence>
<dbReference type="InterPro" id="IPR005814">
    <property type="entry name" value="Aminotrans_3"/>
</dbReference>
<dbReference type="GO" id="GO:0030170">
    <property type="term" value="F:pyridoxal phosphate binding"/>
    <property type="evidence" value="ECO:0007669"/>
    <property type="project" value="InterPro"/>
</dbReference>
<reference evidence="9" key="1">
    <citation type="journal article" date="2023" name="Int. J. Syst. Evol. Microbiol.">
        <title>Mesoterricola silvestris gen. nov., sp. nov., Mesoterricola sediminis sp. nov., Geothrix oryzae sp. nov., Geothrix edaphica sp. nov., Geothrix rubra sp. nov., and Geothrix limicola sp. nov., six novel members of Acidobacteriota isolated from soils.</title>
        <authorList>
            <person name="Itoh H."/>
            <person name="Sugisawa Y."/>
            <person name="Mise K."/>
            <person name="Xu Z."/>
            <person name="Kuniyasu M."/>
            <person name="Ushijima N."/>
            <person name="Kawano K."/>
            <person name="Kobayashi E."/>
            <person name="Shiratori Y."/>
            <person name="Masuda Y."/>
            <person name="Senoo K."/>
        </authorList>
    </citation>
    <scope>NUCLEOTIDE SEQUENCE [LARGE SCALE GENOMIC DNA]</scope>
    <source>
        <strain evidence="9">W79</strain>
    </source>
</reference>
<evidence type="ECO:0000256" key="7">
    <source>
        <dbReference type="HAMAP-Rule" id="MF_00375"/>
    </source>
</evidence>
<feature type="modified residue" description="N6-(pyridoxal phosphate)lysine" evidence="7">
    <location>
        <position position="264"/>
    </location>
</feature>
<dbReference type="GO" id="GO:0008483">
    <property type="term" value="F:transaminase activity"/>
    <property type="evidence" value="ECO:0007669"/>
    <property type="project" value="InterPro"/>
</dbReference>
<organism evidence="8 9">
    <name type="scientific">Mesoterricola silvestris</name>
    <dbReference type="NCBI Taxonomy" id="2927979"/>
    <lineage>
        <taxon>Bacteria</taxon>
        <taxon>Pseudomonadati</taxon>
        <taxon>Acidobacteriota</taxon>
        <taxon>Holophagae</taxon>
        <taxon>Holophagales</taxon>
        <taxon>Holophagaceae</taxon>
        <taxon>Mesoterricola</taxon>
    </lineage>
</organism>
<evidence type="ECO:0000256" key="3">
    <source>
        <dbReference type="ARBA" id="ARBA00008981"/>
    </source>
</evidence>
<dbReference type="RefSeq" id="WP_316412667.1">
    <property type="nucleotide sequence ID" value="NZ_AP027080.1"/>
</dbReference>
<comment type="subcellular location">
    <subcellularLocation>
        <location evidence="7">Cytoplasm</location>
    </subcellularLocation>
</comment>
<dbReference type="GO" id="GO:0006782">
    <property type="term" value="P:protoporphyrinogen IX biosynthetic process"/>
    <property type="evidence" value="ECO:0007669"/>
    <property type="project" value="UniProtKB-UniRule"/>
</dbReference>
<dbReference type="InterPro" id="IPR015421">
    <property type="entry name" value="PyrdxlP-dep_Trfase_major"/>
</dbReference>
<evidence type="ECO:0000256" key="5">
    <source>
        <dbReference type="ARBA" id="ARBA00023235"/>
    </source>
</evidence>
<dbReference type="InterPro" id="IPR015424">
    <property type="entry name" value="PyrdxlP-dep_Trfase"/>
</dbReference>
<comment type="catalytic activity">
    <reaction evidence="7">
        <text>(S)-4-amino-5-oxopentanoate = 5-aminolevulinate</text>
        <dbReference type="Rhea" id="RHEA:14265"/>
        <dbReference type="ChEBI" id="CHEBI:57501"/>
        <dbReference type="ChEBI" id="CHEBI:356416"/>
        <dbReference type="EC" id="5.4.3.8"/>
    </reaction>
</comment>
<keyword evidence="9" id="KW-1185">Reference proteome</keyword>
<evidence type="ECO:0000256" key="4">
    <source>
        <dbReference type="ARBA" id="ARBA00022898"/>
    </source>
</evidence>
<dbReference type="PANTHER" id="PTHR43713">
    <property type="entry name" value="GLUTAMATE-1-SEMIALDEHYDE 2,1-AMINOMUTASE"/>
    <property type="match status" value="1"/>
</dbReference>
<keyword evidence="7" id="KW-0963">Cytoplasm</keyword>
<dbReference type="FunFam" id="3.40.640.10:FF:000021">
    <property type="entry name" value="Glutamate-1-semialdehyde 2,1-aminomutase"/>
    <property type="match status" value="1"/>
</dbReference>
<evidence type="ECO:0000313" key="9">
    <source>
        <dbReference type="Proteomes" id="UP001238179"/>
    </source>
</evidence>
<comment type="subunit">
    <text evidence="7">Homodimer.</text>
</comment>
<evidence type="ECO:0000313" key="8">
    <source>
        <dbReference type="EMBL" id="BDU73994.1"/>
    </source>
</evidence>
<gene>
    <name evidence="7 8" type="primary">hemL</name>
    <name evidence="8" type="ORF">METEAL_31680</name>
</gene>
<dbReference type="AlphaFoldDB" id="A0AA48GQ08"/>
<dbReference type="Proteomes" id="UP001238179">
    <property type="component" value="Chromosome"/>
</dbReference>
<comment type="pathway">
    <text evidence="2">Porphyrin-containing compound metabolism; protoporphyrin-IX biosynthesis; 5-aminolevulinate from L-glutamyl-tRNA(Glu): step 2/2.</text>
</comment>
<keyword evidence="6 7" id="KW-0627">Porphyrin biosynthesis</keyword>
<name>A0AA48GQ08_9BACT</name>
<sequence>MSNDTLFQEALTHFPGGVSSPVRAFRAVGGTPKFFRKAWGSRFEDEEGRRYVDLCMSWGPLILGHAVPEIISAAVEAMQEGLTFGAPSRRELALARRIKSMVPFLDKMRFVSSGTEAVMSALRAARGYTKRERILKFDGCYHGHSDAMLVKAGSGLVTFGEPSSAGVPRGFADLTTVISLDDLEALEATFDKLGHELAAAIIEPIPANNGLLVQDTTFLRRLRELCNAYGVVLIFDEVISGFRVAPGGAAELLGITPDLVTYGKIIGGGMPVGLYGGRKDIMAVISPDGPVYQAGTLSGNPVAMAAGLATLERLTPNVYRSLDQKGAQWAAAFEKMPGLHVPRVGSLLWPLFQPGVKRADRVESGAIARFNKMHGLLLKEGVYLPPSGYEVAFLSAAHGDEELAHVERAIGVVAAALKNED</sequence>
<dbReference type="InterPro" id="IPR004639">
    <property type="entry name" value="4pyrrol_synth_GluAld_NH2Trfase"/>
</dbReference>
<dbReference type="KEGG" id="msil:METEAL_31680"/>
<accession>A0AA48GQ08</accession>
<keyword evidence="5 7" id="KW-0413">Isomerase</keyword>
<dbReference type="PANTHER" id="PTHR43713:SF3">
    <property type="entry name" value="GLUTAMATE-1-SEMIALDEHYDE 2,1-AMINOMUTASE 1, CHLOROPLASTIC-RELATED"/>
    <property type="match status" value="1"/>
</dbReference>